<dbReference type="SUPFAM" id="SSF53448">
    <property type="entry name" value="Nucleotide-diphospho-sugar transferases"/>
    <property type="match status" value="1"/>
</dbReference>
<gene>
    <name evidence="11" type="ORF">C8D95_101626</name>
</gene>
<evidence type="ECO:0000256" key="3">
    <source>
        <dbReference type="ARBA" id="ARBA00019048"/>
    </source>
</evidence>
<dbReference type="PANTHER" id="PTHR43197:SF1">
    <property type="entry name" value="UTP--GLUCOSE-1-PHOSPHATE URIDYLYLTRANSFERASE"/>
    <property type="match status" value="1"/>
</dbReference>
<dbReference type="InterPro" id="IPR005771">
    <property type="entry name" value="GalU_uridylyltTrfase_bac/arc"/>
</dbReference>
<evidence type="ECO:0000259" key="10">
    <source>
        <dbReference type="Pfam" id="PF00483"/>
    </source>
</evidence>
<sequence>MLKQGCVTMKVRTVILPVAGNGTRMLPATKSVPKELLPVYDTPVLQFALDEAISAGAERIVLVSHRSKVAIEEYLSVSEGLEATLKEKGKVQLLRRLQSARIPEKVDVRLVYQDEARGLGHAVLCARDECLPGPVGVILPDDLIVGTSCLGQMVDAFDPERMNSLIASLRVKEDEISSYGVFDFEGSDTVGMPRAARGLVEKPDPDKAPSLFAAIGRYVLSEEIFVALENTQPGAGNEIQLTDAIAACGRIYGLAVRSPRFDCGCHEGLFAAGQFMRKLKTSRSSEAIAAE</sequence>
<comment type="similarity">
    <text evidence="1">Belongs to the UDPGP type 2 family.</text>
</comment>
<dbReference type="EC" id="2.7.7.9" evidence="2"/>
<evidence type="ECO:0000256" key="6">
    <source>
        <dbReference type="ARBA" id="ARBA00031455"/>
    </source>
</evidence>
<dbReference type="Pfam" id="PF00483">
    <property type="entry name" value="NTP_transferase"/>
    <property type="match status" value="1"/>
</dbReference>
<evidence type="ECO:0000256" key="5">
    <source>
        <dbReference type="ARBA" id="ARBA00022695"/>
    </source>
</evidence>
<dbReference type="PANTHER" id="PTHR43197">
    <property type="entry name" value="UTP--GLUCOSE-1-PHOSPHATE URIDYLYLTRANSFERASE"/>
    <property type="match status" value="1"/>
</dbReference>
<dbReference type="Proteomes" id="UP000245390">
    <property type="component" value="Unassembled WGS sequence"/>
</dbReference>
<evidence type="ECO:0000313" key="11">
    <source>
        <dbReference type="EMBL" id="PWK58810.1"/>
    </source>
</evidence>
<keyword evidence="5 11" id="KW-0548">Nucleotidyltransferase</keyword>
<dbReference type="GO" id="GO:0003983">
    <property type="term" value="F:UTP:glucose-1-phosphate uridylyltransferase activity"/>
    <property type="evidence" value="ECO:0007669"/>
    <property type="project" value="UniProtKB-EC"/>
</dbReference>
<dbReference type="InterPro" id="IPR029044">
    <property type="entry name" value="Nucleotide-diphossugar_trans"/>
</dbReference>
<accession>A0A316GHE6</accession>
<evidence type="ECO:0000256" key="8">
    <source>
        <dbReference type="ARBA" id="ARBA00032341"/>
    </source>
</evidence>
<dbReference type="Gene3D" id="3.90.550.10">
    <property type="entry name" value="Spore Coat Polysaccharide Biosynthesis Protein SpsA, Chain A"/>
    <property type="match status" value="1"/>
</dbReference>
<dbReference type="AlphaFoldDB" id="A0A316GHE6"/>
<evidence type="ECO:0000256" key="9">
    <source>
        <dbReference type="ARBA" id="ARBA00048128"/>
    </source>
</evidence>
<comment type="catalytic activity">
    <reaction evidence="9">
        <text>alpha-D-glucose 1-phosphate + UTP + H(+) = UDP-alpha-D-glucose + diphosphate</text>
        <dbReference type="Rhea" id="RHEA:19889"/>
        <dbReference type="ChEBI" id="CHEBI:15378"/>
        <dbReference type="ChEBI" id="CHEBI:33019"/>
        <dbReference type="ChEBI" id="CHEBI:46398"/>
        <dbReference type="ChEBI" id="CHEBI:58601"/>
        <dbReference type="ChEBI" id="CHEBI:58885"/>
        <dbReference type="EC" id="2.7.7.9"/>
    </reaction>
</comment>
<dbReference type="GO" id="GO:0006011">
    <property type="term" value="P:UDP-alpha-D-glucose metabolic process"/>
    <property type="evidence" value="ECO:0007669"/>
    <property type="project" value="InterPro"/>
</dbReference>
<proteinExistence type="inferred from homology"/>
<keyword evidence="4 11" id="KW-0808">Transferase</keyword>
<evidence type="ECO:0000256" key="1">
    <source>
        <dbReference type="ARBA" id="ARBA00006890"/>
    </source>
</evidence>
<evidence type="ECO:0000313" key="12">
    <source>
        <dbReference type="Proteomes" id="UP000245390"/>
    </source>
</evidence>
<organism evidence="11 12">
    <name type="scientific">Silicimonas algicola</name>
    <dbReference type="NCBI Taxonomy" id="1826607"/>
    <lineage>
        <taxon>Bacteria</taxon>
        <taxon>Pseudomonadati</taxon>
        <taxon>Pseudomonadota</taxon>
        <taxon>Alphaproteobacteria</taxon>
        <taxon>Rhodobacterales</taxon>
        <taxon>Paracoccaceae</taxon>
    </lineage>
</organism>
<feature type="domain" description="Nucleotidyl transferase" evidence="10">
    <location>
        <begin position="15"/>
        <end position="249"/>
    </location>
</feature>
<evidence type="ECO:0000256" key="4">
    <source>
        <dbReference type="ARBA" id="ARBA00022679"/>
    </source>
</evidence>
<dbReference type="EMBL" id="QGGV01000001">
    <property type="protein sequence ID" value="PWK58810.1"/>
    <property type="molecule type" value="Genomic_DNA"/>
</dbReference>
<comment type="caution">
    <text evidence="11">The sequence shown here is derived from an EMBL/GenBank/DDBJ whole genome shotgun (WGS) entry which is preliminary data.</text>
</comment>
<dbReference type="InterPro" id="IPR005835">
    <property type="entry name" value="NTP_transferase_dom"/>
</dbReference>
<reference evidence="11 12" key="1">
    <citation type="submission" date="2018-05" db="EMBL/GenBank/DDBJ databases">
        <title>Genomic Encyclopedia of Type Strains, Phase IV (KMG-IV): sequencing the most valuable type-strain genomes for metagenomic binning, comparative biology and taxonomic classification.</title>
        <authorList>
            <person name="Goeker M."/>
        </authorList>
    </citation>
    <scope>NUCLEOTIDE SEQUENCE [LARGE SCALE GENOMIC DNA]</scope>
    <source>
        <strain evidence="11 12">DSM 103371</strain>
    </source>
</reference>
<keyword evidence="12" id="KW-1185">Reference proteome</keyword>
<evidence type="ECO:0000256" key="2">
    <source>
        <dbReference type="ARBA" id="ARBA00012415"/>
    </source>
</evidence>
<name>A0A316GHE6_9RHOB</name>
<protein>
    <recommendedName>
        <fullName evidence="3">UTP--glucose-1-phosphate uridylyltransferase</fullName>
        <ecNumber evidence="2">2.7.7.9</ecNumber>
    </recommendedName>
    <alternativeName>
        <fullName evidence="6">Alpha-D-glucosyl-1-phosphate uridylyltransferase</fullName>
    </alternativeName>
    <alternativeName>
        <fullName evidence="7">UDP-glucose pyrophosphorylase</fullName>
    </alternativeName>
    <alternativeName>
        <fullName evidence="8">Uridine diphosphoglucose pyrophosphorylase</fullName>
    </alternativeName>
</protein>
<evidence type="ECO:0000256" key="7">
    <source>
        <dbReference type="ARBA" id="ARBA00031959"/>
    </source>
</evidence>